<dbReference type="SUPFAM" id="SSF103473">
    <property type="entry name" value="MFS general substrate transporter"/>
    <property type="match status" value="1"/>
</dbReference>
<feature type="transmembrane region" description="Helical" evidence="5">
    <location>
        <begin position="95"/>
        <end position="114"/>
    </location>
</feature>
<dbReference type="RefSeq" id="WP_093390290.1">
    <property type="nucleotide sequence ID" value="NZ_FOTW01000027.1"/>
</dbReference>
<keyword evidence="2 5" id="KW-0812">Transmembrane</keyword>
<keyword evidence="7" id="KW-1185">Reference proteome</keyword>
<feature type="transmembrane region" description="Helical" evidence="5">
    <location>
        <begin position="202"/>
        <end position="221"/>
    </location>
</feature>
<evidence type="ECO:0000313" key="6">
    <source>
        <dbReference type="EMBL" id="SFM66197.1"/>
    </source>
</evidence>
<dbReference type="InterPro" id="IPR036259">
    <property type="entry name" value="MFS_trans_sf"/>
</dbReference>
<feature type="transmembrane region" description="Helical" evidence="5">
    <location>
        <begin position="320"/>
        <end position="344"/>
    </location>
</feature>
<dbReference type="PANTHER" id="PTHR23514:SF13">
    <property type="entry name" value="INNER MEMBRANE PROTEIN YBJJ"/>
    <property type="match status" value="1"/>
</dbReference>
<feature type="transmembrane region" description="Helical" evidence="5">
    <location>
        <begin position="269"/>
        <end position="288"/>
    </location>
</feature>
<dbReference type="STRING" id="758825.SAMN02982985_04859"/>
<evidence type="ECO:0000256" key="3">
    <source>
        <dbReference type="ARBA" id="ARBA00022989"/>
    </source>
</evidence>
<dbReference type="AlphaFoldDB" id="A0A1I4SP79"/>
<evidence type="ECO:0000313" key="7">
    <source>
        <dbReference type="Proteomes" id="UP000199470"/>
    </source>
</evidence>
<gene>
    <name evidence="6" type="ORF">SAMN02982985_04859</name>
</gene>
<protein>
    <submittedName>
        <fullName evidence="6">Nitrate/nitrite transporter NarK</fullName>
    </submittedName>
</protein>
<dbReference type="Pfam" id="PF07690">
    <property type="entry name" value="MFS_1"/>
    <property type="match status" value="1"/>
</dbReference>
<evidence type="ECO:0000256" key="1">
    <source>
        <dbReference type="ARBA" id="ARBA00004141"/>
    </source>
</evidence>
<comment type="subcellular location">
    <subcellularLocation>
        <location evidence="1">Membrane</location>
        <topology evidence="1">Multi-pass membrane protein</topology>
    </subcellularLocation>
</comment>
<dbReference type="InterPro" id="IPR011701">
    <property type="entry name" value="MFS"/>
</dbReference>
<accession>A0A1I4SP79</accession>
<reference evidence="6 7" key="1">
    <citation type="submission" date="2016-10" db="EMBL/GenBank/DDBJ databases">
        <authorList>
            <person name="de Groot N.N."/>
        </authorList>
    </citation>
    <scope>NUCLEOTIDE SEQUENCE [LARGE SCALE GENOMIC DNA]</scope>
    <source>
        <strain evidence="6 7">ATCC 43154</strain>
    </source>
</reference>
<organism evidence="6 7">
    <name type="scientific">Rugamonas rubra</name>
    <dbReference type="NCBI Taxonomy" id="758825"/>
    <lineage>
        <taxon>Bacteria</taxon>
        <taxon>Pseudomonadati</taxon>
        <taxon>Pseudomonadota</taxon>
        <taxon>Betaproteobacteria</taxon>
        <taxon>Burkholderiales</taxon>
        <taxon>Oxalobacteraceae</taxon>
        <taxon>Telluria group</taxon>
        <taxon>Rugamonas</taxon>
    </lineage>
</organism>
<dbReference type="Proteomes" id="UP000199470">
    <property type="component" value="Unassembled WGS sequence"/>
</dbReference>
<feature type="transmembrane region" description="Helical" evidence="5">
    <location>
        <begin position="241"/>
        <end position="257"/>
    </location>
</feature>
<proteinExistence type="predicted"/>
<evidence type="ECO:0000256" key="5">
    <source>
        <dbReference type="SAM" id="Phobius"/>
    </source>
</evidence>
<sequence length="387" mass="40003">MAARHVQLAAATLFLLLGFNVGSWSARLPALMDKLALDTAGIGVLLLACGLGSVGAFPITTALLPRLGSRRLACLAACLLPMLLLALAWAPNFAVALPIMVAEGVLCALMNAAMNSQAMLVETRHGQAIMARLHAMFSLGLLLAALFSSTVMRWSPSLLPHFAGAAALMLTAIAVARGSLLDEPASAAPARPGRRWQLPNRATRWLGLLVFFSTLVEGSMYDWSTIYLQKVAGATPQQAPLGIAVVSTTMLATRLVADHWRSRWGARALIWRGGLLAGASLGAGLMLGGVWPTLAAFLLVGVGVAALSPCIYAESSRHGAGALAAVTTMGSIGTLLGPPVIGFVAQHSGLVWGMGMVATAAFLVAACSLAALPKPAPWLSVEGCASD</sequence>
<evidence type="ECO:0000256" key="2">
    <source>
        <dbReference type="ARBA" id="ARBA00022692"/>
    </source>
</evidence>
<feature type="transmembrane region" description="Helical" evidence="5">
    <location>
        <begin position="350"/>
        <end position="372"/>
    </location>
</feature>
<dbReference type="OrthoDB" id="9810941at2"/>
<dbReference type="GO" id="GO:0016020">
    <property type="term" value="C:membrane"/>
    <property type="evidence" value="ECO:0007669"/>
    <property type="project" value="UniProtKB-SubCell"/>
</dbReference>
<feature type="transmembrane region" description="Helical" evidence="5">
    <location>
        <begin position="135"/>
        <end position="155"/>
    </location>
</feature>
<feature type="transmembrane region" description="Helical" evidence="5">
    <location>
        <begin position="72"/>
        <end position="89"/>
    </location>
</feature>
<feature type="transmembrane region" description="Helical" evidence="5">
    <location>
        <begin position="41"/>
        <end position="65"/>
    </location>
</feature>
<dbReference type="CDD" id="cd17393">
    <property type="entry name" value="MFS_MosC_like"/>
    <property type="match status" value="1"/>
</dbReference>
<feature type="transmembrane region" description="Helical" evidence="5">
    <location>
        <begin position="161"/>
        <end position="181"/>
    </location>
</feature>
<dbReference type="PANTHER" id="PTHR23514">
    <property type="entry name" value="BYPASS OF STOP CODON PROTEIN 6"/>
    <property type="match status" value="1"/>
</dbReference>
<dbReference type="EMBL" id="FOTW01000027">
    <property type="protein sequence ID" value="SFM66197.1"/>
    <property type="molecule type" value="Genomic_DNA"/>
</dbReference>
<feature type="transmembrane region" description="Helical" evidence="5">
    <location>
        <begin position="294"/>
        <end position="313"/>
    </location>
</feature>
<dbReference type="Gene3D" id="1.20.1250.20">
    <property type="entry name" value="MFS general substrate transporter like domains"/>
    <property type="match status" value="2"/>
</dbReference>
<dbReference type="GO" id="GO:0022857">
    <property type="term" value="F:transmembrane transporter activity"/>
    <property type="evidence" value="ECO:0007669"/>
    <property type="project" value="InterPro"/>
</dbReference>
<keyword evidence="3 5" id="KW-1133">Transmembrane helix</keyword>
<name>A0A1I4SP79_9BURK</name>
<dbReference type="InterPro" id="IPR051788">
    <property type="entry name" value="MFS_Transporter"/>
</dbReference>
<keyword evidence="4 5" id="KW-0472">Membrane</keyword>
<evidence type="ECO:0000256" key="4">
    <source>
        <dbReference type="ARBA" id="ARBA00023136"/>
    </source>
</evidence>